<dbReference type="Proteomes" id="UP000632377">
    <property type="component" value="Unassembled WGS sequence"/>
</dbReference>
<keyword evidence="4 5" id="KW-0131">Cell cycle</keyword>
<dbReference type="PANTHER" id="PTHR32432:SF4">
    <property type="entry name" value="CELL DIVISION PROTEIN FTSA"/>
    <property type="match status" value="1"/>
</dbReference>
<dbReference type="GO" id="GO:0051301">
    <property type="term" value="P:cell division"/>
    <property type="evidence" value="ECO:0007669"/>
    <property type="project" value="UniProtKB-KW"/>
</dbReference>
<comment type="caution">
    <text evidence="8">The sequence shown here is derived from an EMBL/GenBank/DDBJ whole genome shotgun (WGS) entry which is preliminary data.</text>
</comment>
<dbReference type="HAMAP" id="MF_02033">
    <property type="entry name" value="FtsA"/>
    <property type="match status" value="1"/>
</dbReference>
<gene>
    <name evidence="5 8" type="primary">ftsA</name>
    <name evidence="8" type="ORF">JK636_04300</name>
</gene>
<dbReference type="InterPro" id="IPR050696">
    <property type="entry name" value="FtsA/MreB"/>
</dbReference>
<comment type="subunit">
    <text evidence="5">Self-interacts. Interacts with FtsZ.</text>
</comment>
<evidence type="ECO:0000256" key="3">
    <source>
        <dbReference type="ARBA" id="ARBA00023136"/>
    </source>
</evidence>
<feature type="domain" description="SHS2" evidence="7">
    <location>
        <begin position="5"/>
        <end position="193"/>
    </location>
</feature>
<dbReference type="EMBL" id="JAESWC010000002">
    <property type="protein sequence ID" value="MBL4934977.1"/>
    <property type="molecule type" value="Genomic_DNA"/>
</dbReference>
<dbReference type="InterPro" id="IPR020823">
    <property type="entry name" value="Cell_div_FtsA"/>
</dbReference>
<organism evidence="8 9">
    <name type="scientific">Clostridium rhizosphaerae</name>
    <dbReference type="NCBI Taxonomy" id="2803861"/>
    <lineage>
        <taxon>Bacteria</taxon>
        <taxon>Bacillati</taxon>
        <taxon>Bacillota</taxon>
        <taxon>Clostridia</taxon>
        <taxon>Eubacteriales</taxon>
        <taxon>Clostridiaceae</taxon>
        <taxon>Clostridium</taxon>
    </lineage>
</organism>
<comment type="subcellular location">
    <subcellularLocation>
        <location evidence="5">Cell membrane</location>
        <topology evidence="5">Peripheral membrane protein</topology>
        <orientation evidence="5">Cytoplasmic side</orientation>
    </subcellularLocation>
    <text evidence="5">Localizes to the Z ring in an FtsZ-dependent manner. Targeted to the membrane through a conserved C-terminal amphipathic helix.</text>
</comment>
<name>A0ABS1T770_9CLOT</name>
<evidence type="ECO:0000313" key="8">
    <source>
        <dbReference type="EMBL" id="MBL4934977.1"/>
    </source>
</evidence>
<comment type="similarity">
    <text evidence="5 6">Belongs to the FtsA/MreB family.</text>
</comment>
<dbReference type="SMART" id="SM00842">
    <property type="entry name" value="FtsA"/>
    <property type="match status" value="1"/>
</dbReference>
<dbReference type="Gene3D" id="3.30.420.40">
    <property type="match status" value="2"/>
</dbReference>
<evidence type="ECO:0000256" key="5">
    <source>
        <dbReference type="HAMAP-Rule" id="MF_02033"/>
    </source>
</evidence>
<evidence type="ECO:0000256" key="6">
    <source>
        <dbReference type="PIRNR" id="PIRNR003101"/>
    </source>
</evidence>
<proteinExistence type="inferred from homology"/>
<evidence type="ECO:0000256" key="1">
    <source>
        <dbReference type="ARBA" id="ARBA00022475"/>
    </source>
</evidence>
<dbReference type="InterPro" id="IPR043129">
    <property type="entry name" value="ATPase_NBD"/>
</dbReference>
<dbReference type="Pfam" id="PF02491">
    <property type="entry name" value="SHS2_FTSA"/>
    <property type="match status" value="1"/>
</dbReference>
<evidence type="ECO:0000256" key="4">
    <source>
        <dbReference type="ARBA" id="ARBA00023306"/>
    </source>
</evidence>
<dbReference type="InterPro" id="IPR003494">
    <property type="entry name" value="SHS2_FtsA"/>
</dbReference>
<reference evidence="8 9" key="1">
    <citation type="submission" date="2021-01" db="EMBL/GenBank/DDBJ databases">
        <title>Genome public.</title>
        <authorList>
            <person name="Liu C."/>
            <person name="Sun Q."/>
        </authorList>
    </citation>
    <scope>NUCLEOTIDE SEQUENCE [LARGE SCALE GENOMIC DNA]</scope>
    <source>
        <strain evidence="8 9">YIM B02515</strain>
    </source>
</reference>
<protein>
    <recommendedName>
        <fullName evidence="5 6">Cell division protein FtsA</fullName>
    </recommendedName>
</protein>
<accession>A0ABS1T770</accession>
<keyword evidence="2 5" id="KW-0132">Cell division</keyword>
<dbReference type="RefSeq" id="WP_202747607.1">
    <property type="nucleotide sequence ID" value="NZ_JAESWC010000002.1"/>
</dbReference>
<evidence type="ECO:0000313" key="9">
    <source>
        <dbReference type="Proteomes" id="UP000632377"/>
    </source>
</evidence>
<dbReference type="PANTHER" id="PTHR32432">
    <property type="entry name" value="CELL DIVISION PROTEIN FTSA-RELATED"/>
    <property type="match status" value="1"/>
</dbReference>
<sequence>MDEYIVGIDIGSSKICSAAGKLDKQGRLQISGVTSVKCSGLKKGVVVDIDSTSEAIRNSIEQLSGMLDISIENAYISLPGGICKLIPNNGVVAISSEDREITKRDVQRVLNAAKIVSIPSGEEIIGVIPRQYIIDSYDNIKDPIGMSGMKLEVDAHIILAQTTIVANLIKSVNKAGINVNGIVLEPLAVSKASMKKDEINMGTALIDIGSEKIDISIHKKNDIIFTETVPLGGNTITNDISICLKIPFSEAEKLKIKYGNLVLLDSFDAESVKTYDSISVDVSILKQIIEARVEEFLQIIDYKLKNSGFNEAVSGIVIVGGGIALFDGICDFARQIFDKPVRIGTPEYVGASTPIHNTSIGIIKDVVNTAHFSESPNNSKGIYNTKKKGSFEEKSYSEDKGVLSKIKGFLADFF</sequence>
<dbReference type="CDD" id="cd24048">
    <property type="entry name" value="ASKHA_NBD_FtsA"/>
    <property type="match status" value="1"/>
</dbReference>
<evidence type="ECO:0000256" key="2">
    <source>
        <dbReference type="ARBA" id="ARBA00022618"/>
    </source>
</evidence>
<dbReference type="SUPFAM" id="SSF53067">
    <property type="entry name" value="Actin-like ATPase domain"/>
    <property type="match status" value="2"/>
</dbReference>
<dbReference type="Gene3D" id="3.30.1490.110">
    <property type="match status" value="1"/>
</dbReference>
<evidence type="ECO:0000259" key="7">
    <source>
        <dbReference type="SMART" id="SM00842"/>
    </source>
</evidence>
<keyword evidence="9" id="KW-1185">Reference proteome</keyword>
<comment type="function">
    <text evidence="5 6">Cell division protein that is involved in the assembly of the Z ring. May serve as a membrane anchor for the Z ring.</text>
</comment>
<dbReference type="NCBIfam" id="TIGR01174">
    <property type="entry name" value="ftsA"/>
    <property type="match status" value="1"/>
</dbReference>
<dbReference type="Pfam" id="PF14450">
    <property type="entry name" value="FtsA"/>
    <property type="match status" value="1"/>
</dbReference>
<keyword evidence="3 5" id="KW-0472">Membrane</keyword>
<keyword evidence="1 5" id="KW-1003">Cell membrane</keyword>
<dbReference type="PIRSF" id="PIRSF003101">
    <property type="entry name" value="FtsA"/>
    <property type="match status" value="1"/>
</dbReference>